<dbReference type="EC" id="2.8.1.4" evidence="11"/>
<dbReference type="GO" id="GO:0009229">
    <property type="term" value="P:thiamine diphosphate biosynthetic process"/>
    <property type="evidence" value="ECO:0007669"/>
    <property type="project" value="UniProtKB-UniRule"/>
</dbReference>
<dbReference type="Proteomes" id="UP000253769">
    <property type="component" value="Unassembled WGS sequence"/>
</dbReference>
<dbReference type="GO" id="GO:0052837">
    <property type="term" value="P:thiazole biosynthetic process"/>
    <property type="evidence" value="ECO:0007669"/>
    <property type="project" value="InterPro"/>
</dbReference>
<dbReference type="InterPro" id="IPR001763">
    <property type="entry name" value="Rhodanese-like_dom"/>
</dbReference>
<evidence type="ECO:0000313" key="15">
    <source>
        <dbReference type="Proteomes" id="UP000253769"/>
    </source>
</evidence>
<evidence type="ECO:0000259" key="12">
    <source>
        <dbReference type="PROSITE" id="PS50206"/>
    </source>
</evidence>
<organism evidence="14 15">
    <name type="scientific">Motiliproteus coralliicola</name>
    <dbReference type="NCBI Taxonomy" id="2283196"/>
    <lineage>
        <taxon>Bacteria</taxon>
        <taxon>Pseudomonadati</taxon>
        <taxon>Pseudomonadota</taxon>
        <taxon>Gammaproteobacteria</taxon>
        <taxon>Oceanospirillales</taxon>
        <taxon>Oceanospirillaceae</taxon>
        <taxon>Motiliproteus</taxon>
    </lineage>
</organism>
<evidence type="ECO:0000256" key="6">
    <source>
        <dbReference type="ARBA" id="ARBA00022840"/>
    </source>
</evidence>
<dbReference type="PANTHER" id="PTHR43209:SF1">
    <property type="entry name" value="TRNA SULFURTRANSFERASE"/>
    <property type="match status" value="1"/>
</dbReference>
<keyword evidence="2 11" id="KW-0963">Cytoplasm</keyword>
<dbReference type="GO" id="GO:0002937">
    <property type="term" value="P:tRNA 4-thiouridine biosynthesis"/>
    <property type="evidence" value="ECO:0007669"/>
    <property type="project" value="TreeGrafter"/>
</dbReference>
<dbReference type="AlphaFoldDB" id="A0A369WP82"/>
<dbReference type="InterPro" id="IPR054173">
    <property type="entry name" value="ThiI_fer"/>
</dbReference>
<dbReference type="SMART" id="SM00981">
    <property type="entry name" value="THUMP"/>
    <property type="match status" value="1"/>
</dbReference>
<dbReference type="InterPro" id="IPR014729">
    <property type="entry name" value="Rossmann-like_a/b/a_fold"/>
</dbReference>
<keyword evidence="15" id="KW-1185">Reference proteome</keyword>
<evidence type="ECO:0000256" key="3">
    <source>
        <dbReference type="ARBA" id="ARBA00022555"/>
    </source>
</evidence>
<keyword evidence="4 11" id="KW-0808">Transferase</keyword>
<evidence type="ECO:0000256" key="2">
    <source>
        <dbReference type="ARBA" id="ARBA00022490"/>
    </source>
</evidence>
<dbReference type="HAMAP" id="MF_00021">
    <property type="entry name" value="ThiI"/>
    <property type="match status" value="1"/>
</dbReference>
<dbReference type="GO" id="GO:0004810">
    <property type="term" value="F:CCA tRNA nucleotidyltransferase activity"/>
    <property type="evidence" value="ECO:0007669"/>
    <property type="project" value="InterPro"/>
</dbReference>
<gene>
    <name evidence="11" type="primary">thiI</name>
    <name evidence="14" type="ORF">DV711_07150</name>
</gene>
<reference evidence="14 15" key="1">
    <citation type="submission" date="2018-07" db="EMBL/GenBank/DDBJ databases">
        <title>Motiliproteus coralliicola sp. nov., a bacterium isolated from Coral.</title>
        <authorList>
            <person name="Wang G."/>
        </authorList>
    </citation>
    <scope>NUCLEOTIDE SEQUENCE [LARGE SCALE GENOMIC DNA]</scope>
    <source>
        <strain evidence="14 15">C34</strain>
    </source>
</reference>
<feature type="binding site" evidence="11">
    <location>
        <begin position="185"/>
        <end position="186"/>
    </location>
    <ligand>
        <name>ATP</name>
        <dbReference type="ChEBI" id="CHEBI:30616"/>
    </ligand>
</feature>
<dbReference type="InterPro" id="IPR049962">
    <property type="entry name" value="THUMP_ThiI"/>
</dbReference>
<dbReference type="EMBL" id="QQOH01000002">
    <property type="protein sequence ID" value="RDE22376.1"/>
    <property type="molecule type" value="Genomic_DNA"/>
</dbReference>
<dbReference type="Gene3D" id="3.40.250.10">
    <property type="entry name" value="Rhodanese-like domain"/>
    <property type="match status" value="1"/>
</dbReference>
<keyword evidence="3 11" id="KW-0820">tRNA-binding</keyword>
<comment type="caution">
    <text evidence="14">The sequence shown here is derived from an EMBL/GenBank/DDBJ whole genome shotgun (WGS) entry which is preliminary data.</text>
</comment>
<dbReference type="InterPro" id="IPR026340">
    <property type="entry name" value="THII_Thiazole_biosynth_dom"/>
</dbReference>
<dbReference type="InterPro" id="IPR004114">
    <property type="entry name" value="THUMP_dom"/>
</dbReference>
<evidence type="ECO:0000256" key="8">
    <source>
        <dbReference type="ARBA" id="ARBA00022977"/>
    </source>
</evidence>
<dbReference type="Pfam" id="PF00581">
    <property type="entry name" value="Rhodanese"/>
    <property type="match status" value="1"/>
</dbReference>
<dbReference type="GO" id="GO:0005524">
    <property type="term" value="F:ATP binding"/>
    <property type="evidence" value="ECO:0007669"/>
    <property type="project" value="UniProtKB-UniRule"/>
</dbReference>
<dbReference type="NCBIfam" id="TIGR00342">
    <property type="entry name" value="tRNA uracil 4-sulfurtransferase ThiI"/>
    <property type="match status" value="1"/>
</dbReference>
<comment type="similarity">
    <text evidence="11">Belongs to the ThiI family.</text>
</comment>
<dbReference type="InterPro" id="IPR050102">
    <property type="entry name" value="tRNA_sulfurtransferase_ThiI"/>
</dbReference>
<evidence type="ECO:0000256" key="4">
    <source>
        <dbReference type="ARBA" id="ARBA00022679"/>
    </source>
</evidence>
<comment type="catalytic activity">
    <reaction evidence="11">
        <text>[ThiS sulfur-carrier protein]-C-terminal Gly-Gly-AMP + S-sulfanyl-L-cysteinyl-[cysteine desulfurase] + AH2 = [ThiS sulfur-carrier protein]-C-terminal-Gly-aminoethanethioate + L-cysteinyl-[cysteine desulfurase] + A + AMP + 2 H(+)</text>
        <dbReference type="Rhea" id="RHEA:43340"/>
        <dbReference type="Rhea" id="RHEA-COMP:12157"/>
        <dbReference type="Rhea" id="RHEA-COMP:12158"/>
        <dbReference type="Rhea" id="RHEA-COMP:12910"/>
        <dbReference type="Rhea" id="RHEA-COMP:19908"/>
        <dbReference type="ChEBI" id="CHEBI:13193"/>
        <dbReference type="ChEBI" id="CHEBI:15378"/>
        <dbReference type="ChEBI" id="CHEBI:17499"/>
        <dbReference type="ChEBI" id="CHEBI:29950"/>
        <dbReference type="ChEBI" id="CHEBI:61963"/>
        <dbReference type="ChEBI" id="CHEBI:90618"/>
        <dbReference type="ChEBI" id="CHEBI:232372"/>
        <dbReference type="ChEBI" id="CHEBI:456215"/>
    </reaction>
</comment>
<evidence type="ECO:0000256" key="10">
    <source>
        <dbReference type="ARBA" id="ARBA00023284"/>
    </source>
</evidence>
<feature type="domain" description="THUMP" evidence="13">
    <location>
        <begin position="63"/>
        <end position="167"/>
    </location>
</feature>
<feature type="binding site" evidence="11">
    <location>
        <position position="298"/>
    </location>
    <ligand>
        <name>ATP</name>
        <dbReference type="ChEBI" id="CHEBI:30616"/>
    </ligand>
</feature>
<proteinExistence type="inferred from homology"/>
<keyword evidence="8 11" id="KW-0784">Thiamine biosynthesis</keyword>
<evidence type="ECO:0000256" key="11">
    <source>
        <dbReference type="HAMAP-Rule" id="MF_00021"/>
    </source>
</evidence>
<comment type="function">
    <text evidence="11">Catalyzes the ATP-dependent transfer of a sulfur to tRNA to produce 4-thiouridine in position 8 of tRNAs, which functions as a near-UV photosensor. Also catalyzes the transfer of sulfur to the sulfur carrier protein ThiS, forming ThiS-thiocarboxylate. This is a step in the synthesis of thiazole, in the thiamine biosynthesis pathway. The sulfur is donated as persulfide by IscS.</text>
</comment>
<dbReference type="PROSITE" id="PS51165">
    <property type="entry name" value="THUMP"/>
    <property type="match status" value="1"/>
</dbReference>
<dbReference type="CDD" id="cd11716">
    <property type="entry name" value="THUMP_ThiI"/>
    <property type="match status" value="1"/>
</dbReference>
<dbReference type="NCBIfam" id="TIGR04271">
    <property type="entry name" value="ThiI_C_thiazole"/>
    <property type="match status" value="1"/>
</dbReference>
<dbReference type="OrthoDB" id="9773948at2"/>
<feature type="binding site" evidence="11">
    <location>
        <position position="267"/>
    </location>
    <ligand>
        <name>ATP</name>
        <dbReference type="ChEBI" id="CHEBI:30616"/>
    </ligand>
</feature>
<evidence type="ECO:0000256" key="7">
    <source>
        <dbReference type="ARBA" id="ARBA00022884"/>
    </source>
</evidence>
<dbReference type="CDD" id="cd00158">
    <property type="entry name" value="RHOD"/>
    <property type="match status" value="1"/>
</dbReference>
<comment type="pathway">
    <text evidence="11">Cofactor biosynthesis; thiamine diphosphate biosynthesis.</text>
</comment>
<dbReference type="CDD" id="cd01712">
    <property type="entry name" value="PPase_ThiI"/>
    <property type="match status" value="1"/>
</dbReference>
<dbReference type="SUPFAM" id="SSF52821">
    <property type="entry name" value="Rhodanese/Cell cycle control phosphatase"/>
    <property type="match status" value="1"/>
</dbReference>
<dbReference type="InterPro" id="IPR003720">
    <property type="entry name" value="tRNA_STrfase"/>
</dbReference>
<dbReference type="InterPro" id="IPR036873">
    <property type="entry name" value="Rhodanese-like_dom_sf"/>
</dbReference>
<keyword evidence="7 11" id="KW-0694">RNA-binding</keyword>
<dbReference type="SUPFAM" id="SSF52402">
    <property type="entry name" value="Adenine nucleotide alpha hydrolases-like"/>
    <property type="match status" value="1"/>
</dbReference>
<feature type="active site" description="Cysteine persulfide intermediate" evidence="11">
    <location>
        <position position="457"/>
    </location>
</feature>
<comment type="catalytic activity">
    <reaction evidence="11">
        <text>[ThiI sulfur-carrier protein]-S-sulfanyl-L-cysteine + a uridine in tRNA + 2 reduced [2Fe-2S]-[ferredoxin] + ATP + H(+) = [ThiI sulfur-carrier protein]-L-cysteine + a 4-thiouridine in tRNA + 2 oxidized [2Fe-2S]-[ferredoxin] + AMP + diphosphate</text>
        <dbReference type="Rhea" id="RHEA:24176"/>
        <dbReference type="Rhea" id="RHEA-COMP:10000"/>
        <dbReference type="Rhea" id="RHEA-COMP:10001"/>
        <dbReference type="Rhea" id="RHEA-COMP:13337"/>
        <dbReference type="Rhea" id="RHEA-COMP:13338"/>
        <dbReference type="Rhea" id="RHEA-COMP:13339"/>
        <dbReference type="Rhea" id="RHEA-COMP:13340"/>
        <dbReference type="ChEBI" id="CHEBI:15378"/>
        <dbReference type="ChEBI" id="CHEBI:29950"/>
        <dbReference type="ChEBI" id="CHEBI:30616"/>
        <dbReference type="ChEBI" id="CHEBI:33019"/>
        <dbReference type="ChEBI" id="CHEBI:33737"/>
        <dbReference type="ChEBI" id="CHEBI:33738"/>
        <dbReference type="ChEBI" id="CHEBI:61963"/>
        <dbReference type="ChEBI" id="CHEBI:65315"/>
        <dbReference type="ChEBI" id="CHEBI:136798"/>
        <dbReference type="ChEBI" id="CHEBI:456215"/>
        <dbReference type="EC" id="2.8.1.4"/>
    </reaction>
</comment>
<feature type="binding site" evidence="11">
    <location>
        <position position="289"/>
    </location>
    <ligand>
        <name>ATP</name>
        <dbReference type="ChEBI" id="CHEBI:30616"/>
    </ligand>
</feature>
<feature type="domain" description="Rhodanese" evidence="12">
    <location>
        <begin position="405"/>
        <end position="481"/>
    </location>
</feature>
<dbReference type="Gene3D" id="3.40.50.620">
    <property type="entry name" value="HUPs"/>
    <property type="match status" value="1"/>
</dbReference>
<accession>A0A369WP82</accession>
<dbReference type="GO" id="GO:0140741">
    <property type="term" value="F:tRNA-uracil-4 sulfurtransferase activity"/>
    <property type="evidence" value="ECO:0007669"/>
    <property type="project" value="UniProtKB-EC"/>
</dbReference>
<keyword evidence="5 11" id="KW-0547">Nucleotide-binding</keyword>
<dbReference type="GO" id="GO:0009228">
    <property type="term" value="P:thiamine biosynthetic process"/>
    <property type="evidence" value="ECO:0007669"/>
    <property type="project" value="UniProtKB-KW"/>
</dbReference>
<dbReference type="InterPro" id="IPR049961">
    <property type="entry name" value="ThiI_N"/>
</dbReference>
<dbReference type="InterPro" id="IPR020536">
    <property type="entry name" value="ThiI_AANH"/>
</dbReference>
<dbReference type="GO" id="GO:0000049">
    <property type="term" value="F:tRNA binding"/>
    <property type="evidence" value="ECO:0007669"/>
    <property type="project" value="UniProtKB-UniRule"/>
</dbReference>
<dbReference type="SUPFAM" id="SSF143437">
    <property type="entry name" value="THUMP domain-like"/>
    <property type="match status" value="1"/>
</dbReference>
<evidence type="ECO:0000259" key="13">
    <source>
        <dbReference type="PROSITE" id="PS51165"/>
    </source>
</evidence>
<keyword evidence="9" id="KW-1015">Disulfide bond</keyword>
<evidence type="ECO:0000256" key="1">
    <source>
        <dbReference type="ARBA" id="ARBA00004496"/>
    </source>
</evidence>
<dbReference type="PROSITE" id="PS50206">
    <property type="entry name" value="RHODANESE_3"/>
    <property type="match status" value="1"/>
</dbReference>
<dbReference type="Pfam" id="PF22025">
    <property type="entry name" value="ThiI_fer"/>
    <property type="match status" value="1"/>
</dbReference>
<comment type="caution">
    <text evidence="11">Lacks conserved residue(s) required for the propagation of feature annotation.</text>
</comment>
<dbReference type="PANTHER" id="PTHR43209">
    <property type="entry name" value="TRNA SULFURTRANSFERASE"/>
    <property type="match status" value="1"/>
</dbReference>
<dbReference type="UniPathway" id="UPA00060"/>
<dbReference type="Pfam" id="PF02568">
    <property type="entry name" value="ThiI"/>
    <property type="match status" value="1"/>
</dbReference>
<sequence>MKFIVKLFPEITIKSKPVRRRFIQRLQSNLQIILRRIDEKAHVSGQWDKVVVEIAQDQPEQLLRIVEALQQTPGIAYFLQVKEHPLGDFEDVFQKVKEVYADKLAGKRFVVRVKRAGKHEFTSNDLERYVGGGLLRHTEALKVDLHQPEVTVNFEVRDQSLFVVQQRYPGLGGFPLGSQDEVLSLISGGFDSTVSSYLTIKRGCRTHYCFFNLGGAAHETGVKQVSHYLWQKFGSSHRVKFVTVPFEDVVSEILAKVHHSQMGVVLKRMMLRAASQVAQRLKIEALVTGESVAQVSSQTLPNLSIIDKVTDTLVLRPLIVSDKQDIIDTARTIGTYDFAKSMPEYCGVISDRPTTHAKMDRIEQEEAAFDMAVLEQAVENSRVMRIDQIEQEAQSQVEVETQQQVSSNEVIIDVRHPDEEERSPLQVDGIEVIKIPFYSLATEFGGLNAEKEYLLYCDRGVMSQLHALYLKEQGHDNVKVYRPE</sequence>
<comment type="subcellular location">
    <subcellularLocation>
        <location evidence="1 11">Cytoplasm</location>
    </subcellularLocation>
</comment>
<dbReference type="Pfam" id="PF02926">
    <property type="entry name" value="THUMP"/>
    <property type="match status" value="1"/>
</dbReference>
<dbReference type="Gene3D" id="3.30.2130.30">
    <property type="match status" value="1"/>
</dbReference>
<dbReference type="RefSeq" id="WP_114695001.1">
    <property type="nucleotide sequence ID" value="NZ_QQOH01000002.1"/>
</dbReference>
<evidence type="ECO:0000256" key="9">
    <source>
        <dbReference type="ARBA" id="ARBA00023157"/>
    </source>
</evidence>
<keyword evidence="6 11" id="KW-0067">ATP-binding</keyword>
<protein>
    <recommendedName>
        <fullName evidence="11">tRNA sulfurtransferase</fullName>
        <ecNumber evidence="11">2.8.1.4</ecNumber>
    </recommendedName>
    <alternativeName>
        <fullName evidence="11">Sulfur carrier protein ThiS sulfurtransferase</fullName>
    </alternativeName>
    <alternativeName>
        <fullName evidence="11">Thiamine biosynthesis protein ThiI</fullName>
    </alternativeName>
    <alternativeName>
        <fullName evidence="11">tRNA 4-thiouridine synthase</fullName>
    </alternativeName>
</protein>
<name>A0A369WP82_9GAMM</name>
<dbReference type="GO" id="GO:0005829">
    <property type="term" value="C:cytosol"/>
    <property type="evidence" value="ECO:0007669"/>
    <property type="project" value="TreeGrafter"/>
</dbReference>
<keyword evidence="10" id="KW-0676">Redox-active center</keyword>
<evidence type="ECO:0000313" key="14">
    <source>
        <dbReference type="EMBL" id="RDE22376.1"/>
    </source>
</evidence>
<evidence type="ECO:0000256" key="5">
    <source>
        <dbReference type="ARBA" id="ARBA00022741"/>
    </source>
</evidence>